<protein>
    <recommendedName>
        <fullName evidence="3">Tyrosine-protein phosphatase domain-containing protein</fullName>
    </recommendedName>
</protein>
<dbReference type="GO" id="GO:0043328">
    <property type="term" value="P:protein transport to vacuole involved in ubiquitin-dependent protein catabolic process via the multivesicular body sorting pathway"/>
    <property type="evidence" value="ECO:0007669"/>
    <property type="project" value="TreeGrafter"/>
</dbReference>
<name>A0A3P7WJX0_RODNA</name>
<dbReference type="InterPro" id="IPR025304">
    <property type="entry name" value="ALIX_V_dom"/>
</dbReference>
<keyword evidence="5" id="KW-1185">Reference proteome</keyword>
<dbReference type="GO" id="GO:0005768">
    <property type="term" value="C:endosome"/>
    <property type="evidence" value="ECO:0007669"/>
    <property type="project" value="TreeGrafter"/>
</dbReference>
<evidence type="ECO:0000313" key="5">
    <source>
        <dbReference type="Proteomes" id="UP000278807"/>
    </source>
</evidence>
<gene>
    <name evidence="4" type="ORF">HNAJ_LOCUS12694</name>
</gene>
<feature type="compositionally biased region" description="Polar residues" evidence="2">
    <location>
        <begin position="610"/>
        <end position="658"/>
    </location>
</feature>
<reference evidence="4 5" key="1">
    <citation type="submission" date="2018-11" db="EMBL/GenBank/DDBJ databases">
        <authorList>
            <consortium name="Pathogen Informatics"/>
        </authorList>
    </citation>
    <scope>NUCLEOTIDE SEQUENCE [LARGE SCALE GENOMIC DNA]</scope>
</reference>
<dbReference type="EMBL" id="UZAE01014563">
    <property type="protein sequence ID" value="VDO13815.1"/>
    <property type="molecule type" value="Genomic_DNA"/>
</dbReference>
<evidence type="ECO:0000259" key="3">
    <source>
        <dbReference type="PROSITE" id="PS50055"/>
    </source>
</evidence>
<dbReference type="Pfam" id="PF00102">
    <property type="entry name" value="Y_phosphatase"/>
    <property type="match status" value="2"/>
</dbReference>
<feature type="compositionally biased region" description="Low complexity" evidence="2">
    <location>
        <begin position="594"/>
        <end position="604"/>
    </location>
</feature>
<dbReference type="GO" id="GO:0004725">
    <property type="term" value="F:protein tyrosine phosphatase activity"/>
    <property type="evidence" value="ECO:0007669"/>
    <property type="project" value="InterPro"/>
</dbReference>
<feature type="compositionally biased region" description="Polar residues" evidence="2">
    <location>
        <begin position="385"/>
        <end position="400"/>
    </location>
</feature>
<evidence type="ECO:0000256" key="2">
    <source>
        <dbReference type="SAM" id="MobiDB-lite"/>
    </source>
</evidence>
<dbReference type="InterPro" id="IPR000242">
    <property type="entry name" value="PTP_cat"/>
</dbReference>
<dbReference type="Gene3D" id="3.90.190.10">
    <property type="entry name" value="Protein tyrosine phosphatase superfamily"/>
    <property type="match status" value="1"/>
</dbReference>
<evidence type="ECO:0000313" key="4">
    <source>
        <dbReference type="EMBL" id="VDO13815.1"/>
    </source>
</evidence>
<feature type="compositionally biased region" description="Low complexity" evidence="2">
    <location>
        <begin position="427"/>
        <end position="456"/>
    </location>
</feature>
<keyword evidence="1" id="KW-0175">Coiled coil</keyword>
<feature type="region of interest" description="Disordered" evidence="2">
    <location>
        <begin position="1394"/>
        <end position="1431"/>
    </location>
</feature>
<dbReference type="Proteomes" id="UP000278807">
    <property type="component" value="Unassembled WGS sequence"/>
</dbReference>
<sequence length="1548" mass="170320">MAKPTAFDYTDPEVIGEDIFKDLLPLKTLKASSVYSEKKADFLRKVLADVEEKDTNLSSFLSSLNLDPNELLKPDSGLPQALLDQCAKFNAMERSPESQLTAQMSALVDISVEVESDLEELSNAIQKTQERLNAALASFNYFRYKLLYFQSKAPESEINQIKLQLNKVIDRHGKFTAAEAQAKESNTRLHEALTEHLKILHILTRTPEEIEATLPNANDLISDSELLEGLDEAARILSKVEEMRAQRTRMLEKLRADLQADDVTQELLATNTKEERNALFQRHLDVHQKAVDLLNLNLTAQENISKALIDAHATVGVKKHDILKRRQQRLEEIDDLVRSGEAYDDLILKCNEGQAFYQDISERLVALHVDLDEINSSIDDLGRKNTIQPSVPSQQPTSAFSVPLPASIPPADTASKGPPKLRDVLRARAAAAQNDAKKQPNASVQIPPAIAPGAQPYWPPSPPTQVPQLNSATSNTAPPAGVNPTQPSPAPDPTGQSQQRQFMQSSQMLGYPGSCYQSPYFSCIQYPSSSPLPQSNQAIGQRPQHFPSVPGYRPAVPPLQQNLSSISQSGSQSSLPGMINQICRPLAPVVQQNSSPLPQSSSQGSLGGMVNQSQQQYRPTVPPVQQNLSPIPQSGSQTSLPRMPSQPQMHCSSNTSPFQHEFSVPVQPAYPQVRNPTPVQPVPAMLDQQRQQYKAVVPTMQPPISQPIRSTSPMSQPIQFKPSGLPPNSTQSATRAPLKFSEMMSLTQHRVPSPSFPRPMTQPIVQPPLTVAQSKSVIPDTTSTQTATTYAQKMKFSEMMGKGYGTVTSTSISQPFRPPPPVIPQPNGNKQVPPQQPPQVYMPYARFGVPNYNQVYYAGQQYPYAYQQPGMTPVYNPSPIATLHPHQQQNGAPAVPKEKLKEEVEKSVAGTSNPKEVRKEAPIPVAEVKTSNLFEEVLPEDTTPLPLVLPEPTAAGFVPESATSLDSINTPQDHGKEPITPTADLEVQRREKHLRAIYDTSETGLVSTHGESTKSVPTSSSSLNLDSLSDQLALNRFIDATERLLTWIETMNDPIQSINDSRQITRLEQSWSRASEIASQVTGKRPTQAAARCSASKNRHHECMAYDFNRVQLKHDSSSKKDDYINASNLDFVSSLGEWCPRYILTQAPLPNTVVDFWNMIFDQACELVIMALPPRHRNSILPSSLDPSESYAEGAYGDPASSLRVPQHLPPMKVGSRIHVGTGNLALEIRLQAIELTRPDSVSLQSPSVDSISKSTCIERILTLRNCESQQTRTVVHLCYSGPTPNASDPGSIASFTAFVQMAVNFYKQQRSLTHPIAVVSEDGGGLGGVFVASSVAILHAEVLGRIADVCELAGRLCQQRKGALNQSNQLGAIYTIVGLAAKQSLSRRDIIVGPSSSKSRNASTSNDIPSEVSKSFKKNGPSKPEDFTSSLFSDQHLQLSDMMSALGFAENKPEKKLQENKEKMQEVHENEPETEINGVFKDLPSHLVDLSLSDRSTNESPNNRRHYLARDFTDAEYRESRDCLAADKNPFGDLDPLNQVIMRNDN</sequence>
<feature type="region of interest" description="Disordered" evidence="2">
    <location>
        <begin position="385"/>
        <end position="504"/>
    </location>
</feature>
<dbReference type="PANTHER" id="PTHR23030:SF30">
    <property type="entry name" value="TYROSINE-PROTEIN PHOSPHATASE NON-RECEPTOR TYPE 23"/>
    <property type="match status" value="1"/>
</dbReference>
<dbReference type="Pfam" id="PF13949">
    <property type="entry name" value="ALIX_LYPXL_bnd"/>
    <property type="match status" value="1"/>
</dbReference>
<feature type="compositionally biased region" description="Polar residues" evidence="2">
    <location>
        <begin position="466"/>
        <end position="477"/>
    </location>
</feature>
<accession>A0A3P7WJX0</accession>
<organism evidence="4 5">
    <name type="scientific">Rodentolepis nana</name>
    <name type="common">Dwarf tapeworm</name>
    <name type="synonym">Hymenolepis nana</name>
    <dbReference type="NCBI Taxonomy" id="102285"/>
    <lineage>
        <taxon>Eukaryota</taxon>
        <taxon>Metazoa</taxon>
        <taxon>Spiralia</taxon>
        <taxon>Lophotrochozoa</taxon>
        <taxon>Platyhelminthes</taxon>
        <taxon>Cestoda</taxon>
        <taxon>Eucestoda</taxon>
        <taxon>Cyclophyllidea</taxon>
        <taxon>Hymenolepididae</taxon>
        <taxon>Rodentolepis</taxon>
    </lineage>
</organism>
<feature type="region of interest" description="Disordered" evidence="2">
    <location>
        <begin position="591"/>
        <end position="659"/>
    </location>
</feature>
<dbReference type="SMART" id="SM00194">
    <property type="entry name" value="PTPc"/>
    <property type="match status" value="1"/>
</dbReference>
<dbReference type="Gene3D" id="1.20.140.50">
    <property type="entry name" value="alix/aip1 like domains"/>
    <property type="match status" value="1"/>
</dbReference>
<feature type="compositionally biased region" description="Low complexity" evidence="2">
    <location>
        <begin position="1397"/>
        <end position="1407"/>
    </location>
</feature>
<dbReference type="PANTHER" id="PTHR23030">
    <property type="entry name" value="PCD6 INTERACTING PROTEIN-RELATED"/>
    <property type="match status" value="1"/>
</dbReference>
<feature type="coiled-coil region" evidence="1">
    <location>
        <begin position="111"/>
        <end position="138"/>
    </location>
</feature>
<feature type="domain" description="Tyrosine-protein phosphatase" evidence="3">
    <location>
        <begin position="1067"/>
        <end position="1382"/>
    </location>
</feature>
<dbReference type="PRINTS" id="PR00700">
    <property type="entry name" value="PRTYPHPHTASE"/>
</dbReference>
<dbReference type="Gene3D" id="1.20.120.560">
    <property type="entry name" value="alix/aip1 in complex with the ypdl late domain"/>
    <property type="match status" value="1"/>
</dbReference>
<dbReference type="OrthoDB" id="10266451at2759"/>
<evidence type="ECO:0000256" key="1">
    <source>
        <dbReference type="SAM" id="Coils"/>
    </source>
</evidence>
<dbReference type="SUPFAM" id="SSF52799">
    <property type="entry name" value="(Phosphotyrosine protein) phosphatases II"/>
    <property type="match status" value="1"/>
</dbReference>
<proteinExistence type="predicted"/>
<dbReference type="PROSITE" id="PS50055">
    <property type="entry name" value="TYR_PHOSPHATASE_PTP"/>
    <property type="match status" value="1"/>
</dbReference>
<dbReference type="InterPro" id="IPR029021">
    <property type="entry name" value="Prot-tyrosine_phosphatase-like"/>
</dbReference>